<evidence type="ECO:0000256" key="6">
    <source>
        <dbReference type="ARBA" id="ARBA00023136"/>
    </source>
</evidence>
<dbReference type="EMBL" id="NSDJ01000001">
    <property type="protein sequence ID" value="RKF68460.1"/>
    <property type="molecule type" value="Genomic_DNA"/>
</dbReference>
<dbReference type="InterPro" id="IPR027417">
    <property type="entry name" value="P-loop_NTPase"/>
</dbReference>
<evidence type="ECO:0000256" key="7">
    <source>
        <dbReference type="SAM" id="Phobius"/>
    </source>
</evidence>
<comment type="subcellular location">
    <subcellularLocation>
        <location evidence="1">Cell membrane</location>
        <topology evidence="1">Multi-pass membrane protein</topology>
    </subcellularLocation>
</comment>
<feature type="domain" description="ABC transporter" evidence="8">
    <location>
        <begin position="346"/>
        <end position="579"/>
    </location>
</feature>
<feature type="transmembrane region" description="Helical" evidence="7">
    <location>
        <begin position="143"/>
        <end position="166"/>
    </location>
</feature>
<evidence type="ECO:0000259" key="8">
    <source>
        <dbReference type="PROSITE" id="PS50893"/>
    </source>
</evidence>
<evidence type="ECO:0000256" key="3">
    <source>
        <dbReference type="ARBA" id="ARBA00022741"/>
    </source>
</evidence>
<keyword evidence="4" id="KW-0067">ATP-binding</keyword>
<organism evidence="10 11">
    <name type="scientific">Rahnella variigena</name>
    <dbReference type="NCBI Taxonomy" id="574964"/>
    <lineage>
        <taxon>Bacteria</taxon>
        <taxon>Pseudomonadati</taxon>
        <taxon>Pseudomonadota</taxon>
        <taxon>Gammaproteobacteria</taxon>
        <taxon>Enterobacterales</taxon>
        <taxon>Yersiniaceae</taxon>
        <taxon>Rahnella</taxon>
    </lineage>
</organism>
<dbReference type="SUPFAM" id="SSF52540">
    <property type="entry name" value="P-loop containing nucleoside triphosphate hydrolases"/>
    <property type="match status" value="1"/>
</dbReference>
<dbReference type="CDD" id="cd18544">
    <property type="entry name" value="ABC_6TM_TmrA_like"/>
    <property type="match status" value="1"/>
</dbReference>
<dbReference type="InterPro" id="IPR003439">
    <property type="entry name" value="ABC_transporter-like_ATP-bd"/>
</dbReference>
<dbReference type="SUPFAM" id="SSF90123">
    <property type="entry name" value="ABC transporter transmembrane region"/>
    <property type="match status" value="1"/>
</dbReference>
<feature type="transmembrane region" description="Helical" evidence="7">
    <location>
        <begin position="172"/>
        <end position="193"/>
    </location>
</feature>
<dbReference type="InterPro" id="IPR017871">
    <property type="entry name" value="ABC_transporter-like_CS"/>
</dbReference>
<dbReference type="Proteomes" id="UP000284853">
    <property type="component" value="Unassembled WGS sequence"/>
</dbReference>
<evidence type="ECO:0000256" key="4">
    <source>
        <dbReference type="ARBA" id="ARBA00022840"/>
    </source>
</evidence>
<dbReference type="InterPro" id="IPR011527">
    <property type="entry name" value="ABC1_TM_dom"/>
</dbReference>
<dbReference type="Pfam" id="PF00005">
    <property type="entry name" value="ABC_tran"/>
    <property type="match status" value="1"/>
</dbReference>
<evidence type="ECO:0000259" key="9">
    <source>
        <dbReference type="PROSITE" id="PS50929"/>
    </source>
</evidence>
<evidence type="ECO:0000313" key="10">
    <source>
        <dbReference type="EMBL" id="RKF68460.1"/>
    </source>
</evidence>
<dbReference type="Gene3D" id="3.40.50.300">
    <property type="entry name" value="P-loop containing nucleotide triphosphate hydrolases"/>
    <property type="match status" value="1"/>
</dbReference>
<keyword evidence="5 7" id="KW-1133">Transmembrane helix</keyword>
<dbReference type="PROSITE" id="PS50929">
    <property type="entry name" value="ABC_TM1F"/>
    <property type="match status" value="1"/>
</dbReference>
<dbReference type="InterPro" id="IPR036640">
    <property type="entry name" value="ABC1_TM_sf"/>
</dbReference>
<dbReference type="InterPro" id="IPR003593">
    <property type="entry name" value="AAA+_ATPase"/>
</dbReference>
<name>A0ABX9PY62_9GAMM</name>
<dbReference type="PROSITE" id="PS50893">
    <property type="entry name" value="ABC_TRANSPORTER_2"/>
    <property type="match status" value="1"/>
</dbReference>
<feature type="transmembrane region" description="Helical" evidence="7">
    <location>
        <begin position="67"/>
        <end position="89"/>
    </location>
</feature>
<feature type="transmembrane region" description="Helical" evidence="7">
    <location>
        <begin position="32"/>
        <end position="55"/>
    </location>
</feature>
<dbReference type="GeneID" id="302708900"/>
<keyword evidence="11" id="KW-1185">Reference proteome</keyword>
<evidence type="ECO:0000256" key="5">
    <source>
        <dbReference type="ARBA" id="ARBA00022989"/>
    </source>
</evidence>
<dbReference type="Gene3D" id="1.20.1560.10">
    <property type="entry name" value="ABC transporter type 1, transmembrane domain"/>
    <property type="match status" value="1"/>
</dbReference>
<reference evidence="10 11" key="1">
    <citation type="submission" date="2017-08" db="EMBL/GenBank/DDBJ databases">
        <title>Comparative genomics of bacteria isolated from necrotic lesions of AOD affected trees.</title>
        <authorList>
            <person name="Doonan J."/>
            <person name="Denman S."/>
            <person name="Mcdonald J.E."/>
        </authorList>
    </citation>
    <scope>NUCLEOTIDE SEQUENCE [LARGE SCALE GENOMIC DNA]</scope>
    <source>
        <strain evidence="10 11">CIP 105588</strain>
    </source>
</reference>
<dbReference type="Pfam" id="PF00664">
    <property type="entry name" value="ABC_membrane"/>
    <property type="match status" value="1"/>
</dbReference>
<evidence type="ECO:0000256" key="2">
    <source>
        <dbReference type="ARBA" id="ARBA00022692"/>
    </source>
</evidence>
<keyword evidence="3" id="KW-0547">Nucleotide-binding</keyword>
<dbReference type="NCBIfam" id="NF008056">
    <property type="entry name" value="PRK10790.1"/>
    <property type="match status" value="1"/>
</dbReference>
<gene>
    <name evidence="10" type="ORF">CKQ54_08800</name>
</gene>
<keyword evidence="2 7" id="KW-0812">Transmembrane</keyword>
<dbReference type="SMART" id="SM00382">
    <property type="entry name" value="AAA"/>
    <property type="match status" value="1"/>
</dbReference>
<keyword evidence="6 7" id="KW-0472">Membrane</keyword>
<dbReference type="PANTHER" id="PTHR43394">
    <property type="entry name" value="ATP-DEPENDENT PERMEASE MDL1, MITOCHONDRIAL"/>
    <property type="match status" value="1"/>
</dbReference>
<dbReference type="PANTHER" id="PTHR43394:SF1">
    <property type="entry name" value="ATP-BINDING CASSETTE SUB-FAMILY B MEMBER 10, MITOCHONDRIAL"/>
    <property type="match status" value="1"/>
</dbReference>
<feature type="transmembrane region" description="Helical" evidence="7">
    <location>
        <begin position="255"/>
        <end position="278"/>
    </location>
</feature>
<evidence type="ECO:0000313" key="11">
    <source>
        <dbReference type="Proteomes" id="UP000284853"/>
    </source>
</evidence>
<evidence type="ECO:0000256" key="1">
    <source>
        <dbReference type="ARBA" id="ARBA00004651"/>
    </source>
</evidence>
<dbReference type="InterPro" id="IPR039421">
    <property type="entry name" value="Type_1_exporter"/>
</dbReference>
<comment type="caution">
    <text evidence="10">The sequence shown here is derived from an EMBL/GenBank/DDBJ whole genome shotgun (WGS) entry which is preliminary data.</text>
</comment>
<protein>
    <submittedName>
        <fullName evidence="10">Multidrug ABC transporter permease/ATP-binding protein</fullName>
    </submittedName>
</protein>
<accession>A0ABX9PY62</accession>
<feature type="domain" description="ABC transmembrane type-1" evidence="9">
    <location>
        <begin position="33"/>
        <end position="315"/>
    </location>
</feature>
<dbReference type="RefSeq" id="WP_113876137.1">
    <property type="nucleotide sequence ID" value="NZ_CACSJK010000002.1"/>
</dbReference>
<dbReference type="PROSITE" id="PS00211">
    <property type="entry name" value="ABC_TRANSPORTER_1"/>
    <property type="match status" value="1"/>
</dbReference>
<proteinExistence type="predicted"/>
<sequence length="599" mass="66428">MAEQKVSKIQKLWPTLKRLLGYGKPYSKPLSYAVLMLWIAAAAEVTGPILISFFIDHYVAKGEMPWGKVSLLALSFIFLQFLAASLHYFQALLFNRAAVGVVQRLRTDVMDAALRQPLSAFDTQPVGQLISRVTNDTEVIRDLYVTVVSTVLRSIALIGAMLVAMFSLDWRLASVAICIFPAVFVVMGLYQIYSTPVVRKVRAYLADINDGFNEVINGMNVIQQFRQQKRFGERLSRASQSHYMARMQTLRLEGFLLRPLLSLFSSLILCGLLILFGFSAEGSIGVGVLYAFINYLGRLNEPLIELTSQQSILQQAVVAGERIFDLMDRTQQQYGPDDKLLTSGEIDIRDVSFAYRPDKWVLENITLHVPSRGFVALVGHTGSGKSTLANLLMGYYPLNKGEIRVDGRNLADLSHSSLRKGIAMVQQDPVVLAESVFSNVTLGRDIDEAQVWHALDIVQLSPLVRGMPEGLNTRLGEQGNNLSVGQKQLLAMARVLVQAPEILILDEATANIDSGTEQAIQRALRAIRQQTTLVVIAHRLSTIVDADNILVLHRGQAVEQGNHLQLLAEKGRYYQMYQLQLAGQELASAEQGIPSTENA</sequence>